<dbReference type="PANTHER" id="PTHR10625">
    <property type="entry name" value="HISTONE DEACETYLASE HDAC1-RELATED"/>
    <property type="match status" value="1"/>
</dbReference>
<dbReference type="EMBL" id="JXYS01000075">
    <property type="protein sequence ID" value="KJF16745.1"/>
    <property type="molecule type" value="Genomic_DNA"/>
</dbReference>
<protein>
    <submittedName>
        <fullName evidence="3">Histone deacetylase-like amidohydrolase</fullName>
        <ecNumber evidence="3">3.5.1.-</ecNumber>
    </submittedName>
</protein>
<dbReference type="InterPro" id="IPR023801">
    <property type="entry name" value="His_deacetylse_dom"/>
</dbReference>
<dbReference type="InterPro" id="IPR037138">
    <property type="entry name" value="His_deacetylse_dom_sf"/>
</dbReference>
<dbReference type="STRING" id="1280514.AXFE_24100"/>
<dbReference type="Pfam" id="PF00850">
    <property type="entry name" value="Hist_deacetyl"/>
    <property type="match status" value="1"/>
</dbReference>
<dbReference type="InterPro" id="IPR000286">
    <property type="entry name" value="HDACs"/>
</dbReference>
<organism evidence="3 4">
    <name type="scientific">Acidithrix ferrooxidans</name>
    <dbReference type="NCBI Taxonomy" id="1280514"/>
    <lineage>
        <taxon>Bacteria</taxon>
        <taxon>Bacillati</taxon>
        <taxon>Actinomycetota</taxon>
        <taxon>Acidimicrobiia</taxon>
        <taxon>Acidimicrobiales</taxon>
        <taxon>Acidimicrobiaceae</taxon>
        <taxon>Acidithrix</taxon>
    </lineage>
</organism>
<sequence length="344" mass="36839">MDLSYWVMAILVGTHKKFHEHDSGTDHPERPERLEAVLEGVDLSGVGEAVIHFEPTPAKMEDLYRVHDKNYIDALRRFCLMGGGRLDPDTSVSVASWDAAILAAGAGLDAIRRLGDNEADSAFLAVRPPGHHAVIDRAMGFCLINNVAVAAASLASQGERVLIFDYDAHHGNGTQDIFYSSKDVMYASVHQYPLYPGSGRASEVGVGEGLGTTINIPVPEGTTGATYFGAIEQILMPAIEKFSPTWVVASSGFDSHIGDPLCDLGLTSSDFGSLITWLFSLVPGGRRLAFLEGGYDLDALRLSTAETIAAMGGETLHLERASEGGALVGVLNAIREQRARSLEL</sequence>
<dbReference type="SUPFAM" id="SSF52768">
    <property type="entry name" value="Arginase/deacetylase"/>
    <property type="match status" value="1"/>
</dbReference>
<dbReference type="EC" id="3.5.1.-" evidence="3"/>
<dbReference type="GO" id="GO:0004407">
    <property type="term" value="F:histone deacetylase activity"/>
    <property type="evidence" value="ECO:0007669"/>
    <property type="project" value="TreeGrafter"/>
</dbReference>
<dbReference type="PRINTS" id="PR01270">
    <property type="entry name" value="HDASUPER"/>
</dbReference>
<dbReference type="CDD" id="cd09992">
    <property type="entry name" value="HDAC_classII"/>
    <property type="match status" value="1"/>
</dbReference>
<dbReference type="InterPro" id="IPR023696">
    <property type="entry name" value="Ureohydrolase_dom_sf"/>
</dbReference>
<dbReference type="GO" id="GO:0016787">
    <property type="term" value="F:hydrolase activity"/>
    <property type="evidence" value="ECO:0007669"/>
    <property type="project" value="UniProtKB-KW"/>
</dbReference>
<evidence type="ECO:0000256" key="1">
    <source>
        <dbReference type="ARBA" id="ARBA00005947"/>
    </source>
</evidence>
<reference evidence="3 4" key="1">
    <citation type="submission" date="2015-01" db="EMBL/GenBank/DDBJ databases">
        <title>Draft genome of the acidophilic iron oxidizer Acidithrix ferrooxidans strain Py-F3.</title>
        <authorList>
            <person name="Poehlein A."/>
            <person name="Eisen S."/>
            <person name="Schloemann M."/>
            <person name="Johnson B.D."/>
            <person name="Daniel R."/>
            <person name="Muehling M."/>
        </authorList>
    </citation>
    <scope>NUCLEOTIDE SEQUENCE [LARGE SCALE GENOMIC DNA]</scope>
    <source>
        <strain evidence="3 4">Py-F3</strain>
    </source>
</reference>
<dbReference type="Proteomes" id="UP000032360">
    <property type="component" value="Unassembled WGS sequence"/>
</dbReference>
<keyword evidence="4" id="KW-1185">Reference proteome</keyword>
<name>A0A0D8HFK1_9ACTN</name>
<proteinExistence type="inferred from homology"/>
<dbReference type="GO" id="GO:0040029">
    <property type="term" value="P:epigenetic regulation of gene expression"/>
    <property type="evidence" value="ECO:0007669"/>
    <property type="project" value="TreeGrafter"/>
</dbReference>
<gene>
    <name evidence="3" type="primary">hdaH</name>
    <name evidence="3" type="ORF">AXFE_24100</name>
</gene>
<evidence type="ECO:0000259" key="2">
    <source>
        <dbReference type="Pfam" id="PF00850"/>
    </source>
</evidence>
<dbReference type="AlphaFoldDB" id="A0A0D8HFK1"/>
<dbReference type="PANTHER" id="PTHR10625:SF10">
    <property type="entry name" value="HISTONE DEACETYLASE HDAC1"/>
    <property type="match status" value="1"/>
</dbReference>
<accession>A0A0D8HFK1</accession>
<dbReference type="Gene3D" id="3.40.800.20">
    <property type="entry name" value="Histone deacetylase domain"/>
    <property type="match status" value="1"/>
</dbReference>
<evidence type="ECO:0000313" key="4">
    <source>
        <dbReference type="Proteomes" id="UP000032360"/>
    </source>
</evidence>
<evidence type="ECO:0000313" key="3">
    <source>
        <dbReference type="EMBL" id="KJF16745.1"/>
    </source>
</evidence>
<comment type="similarity">
    <text evidence="1">Belongs to the histone deacetylase family.</text>
</comment>
<keyword evidence="3" id="KW-0378">Hydrolase</keyword>
<feature type="domain" description="Histone deacetylase" evidence="2">
    <location>
        <begin position="27"/>
        <end position="310"/>
    </location>
</feature>
<comment type="caution">
    <text evidence="3">The sequence shown here is derived from an EMBL/GenBank/DDBJ whole genome shotgun (WGS) entry which is preliminary data.</text>
</comment>